<dbReference type="Proteomes" id="UP000187151">
    <property type="component" value="Unassembled WGS sequence"/>
</dbReference>
<organism evidence="1 2">
    <name type="scientific">Streptomyces amritsarensis</name>
    <dbReference type="NCBI Taxonomy" id="681158"/>
    <lineage>
        <taxon>Bacteria</taxon>
        <taxon>Bacillati</taxon>
        <taxon>Actinomycetota</taxon>
        <taxon>Actinomycetes</taxon>
        <taxon>Kitasatosporales</taxon>
        <taxon>Streptomycetaceae</taxon>
        <taxon>Streptomyces</taxon>
    </lineage>
</organism>
<keyword evidence="2" id="KW-1185">Reference proteome</keyword>
<accession>A0ABX3G418</accession>
<sequence>MAREAGRLLALHRRLAPAVGSRNAVLAVPGATDMLLHPISVGAEQTASGQWITAELFAVLVPDISPFEPL</sequence>
<dbReference type="RefSeq" id="WP_060177661.1">
    <property type="nucleotide sequence ID" value="NZ_MQUR01000039.1"/>
</dbReference>
<evidence type="ECO:0000313" key="1">
    <source>
        <dbReference type="EMBL" id="OLZ64837.1"/>
    </source>
</evidence>
<name>A0ABX3G418_9ACTN</name>
<proteinExistence type="predicted"/>
<protein>
    <submittedName>
        <fullName evidence="1">Uncharacterized protein</fullName>
    </submittedName>
</protein>
<reference evidence="1 2" key="1">
    <citation type="submission" date="2016-01" db="EMBL/GenBank/DDBJ databases">
        <title>Streptomyces amritsarensis strain MTCC 11845 genome sequencing and assembly.</title>
        <authorList>
            <person name="Sharma D."/>
            <person name="Nair G.R."/>
            <person name="Kaur G."/>
            <person name="Manhas R.K."/>
            <person name="Mayilraj S."/>
        </authorList>
    </citation>
    <scope>NUCLEOTIDE SEQUENCE [LARGE SCALE GENOMIC DNA]</scope>
    <source>
        <strain evidence="1 2">MTCC 11845</strain>
    </source>
</reference>
<dbReference type="EMBL" id="MQUR01000039">
    <property type="protein sequence ID" value="OLZ64837.1"/>
    <property type="molecule type" value="Genomic_DNA"/>
</dbReference>
<gene>
    <name evidence="1" type="ORF">AVW11_17935</name>
</gene>
<comment type="caution">
    <text evidence="1">The sequence shown here is derived from an EMBL/GenBank/DDBJ whole genome shotgun (WGS) entry which is preliminary data.</text>
</comment>
<evidence type="ECO:0000313" key="2">
    <source>
        <dbReference type="Proteomes" id="UP000187151"/>
    </source>
</evidence>